<evidence type="ECO:0000256" key="2">
    <source>
        <dbReference type="ARBA" id="ARBA00012438"/>
    </source>
</evidence>
<sequence>MLRLFAGDKAVEETVRFAEEVAGYGLWQIDLGSGQIGFSSNSYRLLGLKVPDGPLETIEGLTFSVFEKVTHPDDLPVMADIQHILAEGLPFERTFRVIHPNGRVRTMAIHGEVVVDVTGRKSRAIGALMDVTAHVEHVRASQVDSERVRTIMSAIDGRLWTARSDGFRTDLLLRGRSSTAIASNWLGFGWLSRVHPDDAEIARTAWATAAERKKSFTLDLRVRGEDDNYHWRRQYCSPIINDDGSVREWVGLSQLINGDQIAAESAAGLITGAQIRAARGILNWSVRDLADRTGLSTGTLRRIEAHNGYNKGASPALLLIKDALSAAGIDFFVLPTGEAGVYPTHKGSRLKVVGKRDDAKKASA</sequence>
<dbReference type="Pfam" id="PF08447">
    <property type="entry name" value="PAS_3"/>
    <property type="match status" value="2"/>
</dbReference>
<evidence type="ECO:0000256" key="1">
    <source>
        <dbReference type="ARBA" id="ARBA00000085"/>
    </source>
</evidence>
<dbReference type="InterPro" id="IPR000014">
    <property type="entry name" value="PAS"/>
</dbReference>
<evidence type="ECO:0000259" key="6">
    <source>
        <dbReference type="PROSITE" id="PS50943"/>
    </source>
</evidence>
<dbReference type="Gene3D" id="3.30.450.20">
    <property type="entry name" value="PAS domain"/>
    <property type="match status" value="2"/>
</dbReference>
<dbReference type="PROSITE" id="PS50943">
    <property type="entry name" value="HTH_CROC1"/>
    <property type="match status" value="1"/>
</dbReference>
<gene>
    <name evidence="7" type="ORF">DXH78_17845</name>
</gene>
<dbReference type="SUPFAM" id="SSF55785">
    <property type="entry name" value="PYP-like sensor domain (PAS domain)"/>
    <property type="match status" value="2"/>
</dbReference>
<accession>A0A371B0N8</accession>
<feature type="domain" description="HTH cro/C1-type" evidence="6">
    <location>
        <begin position="275"/>
        <end position="304"/>
    </location>
</feature>
<dbReference type="CDD" id="cd00130">
    <property type="entry name" value="PAS"/>
    <property type="match status" value="2"/>
</dbReference>
<evidence type="ECO:0000313" key="7">
    <source>
        <dbReference type="EMBL" id="RDV01102.1"/>
    </source>
</evidence>
<dbReference type="RefSeq" id="WP_115518618.1">
    <property type="nucleotide sequence ID" value="NZ_QRGO01000003.1"/>
</dbReference>
<keyword evidence="3" id="KW-0597">Phosphoprotein</keyword>
<dbReference type="Proteomes" id="UP000263993">
    <property type="component" value="Unassembled WGS sequence"/>
</dbReference>
<keyword evidence="5" id="KW-0418">Kinase</keyword>
<dbReference type="PANTHER" id="PTHR43304:SF1">
    <property type="entry name" value="PAC DOMAIN-CONTAINING PROTEIN"/>
    <property type="match status" value="1"/>
</dbReference>
<dbReference type="OrthoDB" id="3782725at2"/>
<dbReference type="GO" id="GO:0003677">
    <property type="term" value="F:DNA binding"/>
    <property type="evidence" value="ECO:0007669"/>
    <property type="project" value="InterPro"/>
</dbReference>
<name>A0A371B0N8_9BRAD</name>
<dbReference type="InterPro" id="IPR035965">
    <property type="entry name" value="PAS-like_dom_sf"/>
</dbReference>
<dbReference type="PANTHER" id="PTHR43304">
    <property type="entry name" value="PHYTOCHROME-LIKE PROTEIN CPH1"/>
    <property type="match status" value="1"/>
</dbReference>
<organism evidence="7 8">
    <name type="scientific">Undibacter mobilis</name>
    <dbReference type="NCBI Taxonomy" id="2292256"/>
    <lineage>
        <taxon>Bacteria</taxon>
        <taxon>Pseudomonadati</taxon>
        <taxon>Pseudomonadota</taxon>
        <taxon>Alphaproteobacteria</taxon>
        <taxon>Hyphomicrobiales</taxon>
        <taxon>Nitrobacteraceae</taxon>
        <taxon>Undibacter</taxon>
    </lineage>
</organism>
<keyword evidence="4" id="KW-0808">Transferase</keyword>
<dbReference type="InterPro" id="IPR013655">
    <property type="entry name" value="PAS_fold_3"/>
</dbReference>
<protein>
    <recommendedName>
        <fullName evidence="2">histidine kinase</fullName>
        <ecNumber evidence="2">2.7.13.3</ecNumber>
    </recommendedName>
</protein>
<dbReference type="Gene3D" id="2.10.70.100">
    <property type="match status" value="1"/>
</dbReference>
<dbReference type="CDD" id="cd00093">
    <property type="entry name" value="HTH_XRE"/>
    <property type="match status" value="1"/>
</dbReference>
<dbReference type="InterPro" id="IPR010982">
    <property type="entry name" value="Lambda_DNA-bd_dom_sf"/>
</dbReference>
<evidence type="ECO:0000313" key="8">
    <source>
        <dbReference type="Proteomes" id="UP000263993"/>
    </source>
</evidence>
<dbReference type="SUPFAM" id="SSF47413">
    <property type="entry name" value="lambda repressor-like DNA-binding domains"/>
    <property type="match status" value="1"/>
</dbReference>
<evidence type="ECO:0000256" key="3">
    <source>
        <dbReference type="ARBA" id="ARBA00022553"/>
    </source>
</evidence>
<dbReference type="InterPro" id="IPR001387">
    <property type="entry name" value="Cro/C1-type_HTH"/>
</dbReference>
<comment type="caution">
    <text evidence="7">The sequence shown here is derived from an EMBL/GenBank/DDBJ whole genome shotgun (WGS) entry which is preliminary data.</text>
</comment>
<reference evidence="8" key="1">
    <citation type="submission" date="2018-08" db="EMBL/GenBank/DDBJ databases">
        <authorList>
            <person name="Kim S.-J."/>
            <person name="Jung G.-Y."/>
        </authorList>
    </citation>
    <scope>NUCLEOTIDE SEQUENCE [LARGE SCALE GENOMIC DNA]</scope>
    <source>
        <strain evidence="8">GY_H</strain>
    </source>
</reference>
<dbReference type="AlphaFoldDB" id="A0A371B0N8"/>
<evidence type="ECO:0000256" key="4">
    <source>
        <dbReference type="ARBA" id="ARBA00022679"/>
    </source>
</evidence>
<comment type="catalytic activity">
    <reaction evidence="1">
        <text>ATP + protein L-histidine = ADP + protein N-phospho-L-histidine.</text>
        <dbReference type="EC" id="2.7.13.3"/>
    </reaction>
</comment>
<keyword evidence="8" id="KW-1185">Reference proteome</keyword>
<dbReference type="Gene3D" id="1.10.260.40">
    <property type="entry name" value="lambda repressor-like DNA-binding domains"/>
    <property type="match status" value="1"/>
</dbReference>
<dbReference type="EMBL" id="QRGO01000003">
    <property type="protein sequence ID" value="RDV01102.1"/>
    <property type="molecule type" value="Genomic_DNA"/>
</dbReference>
<evidence type="ECO:0000256" key="5">
    <source>
        <dbReference type="ARBA" id="ARBA00022777"/>
    </source>
</evidence>
<proteinExistence type="predicted"/>
<dbReference type="EC" id="2.7.13.3" evidence="2"/>
<dbReference type="InterPro" id="IPR052162">
    <property type="entry name" value="Sensor_kinase/Photoreceptor"/>
</dbReference>
<dbReference type="GO" id="GO:0004673">
    <property type="term" value="F:protein histidine kinase activity"/>
    <property type="evidence" value="ECO:0007669"/>
    <property type="project" value="UniProtKB-EC"/>
</dbReference>